<keyword evidence="2" id="KW-1185">Reference proteome</keyword>
<name>A0A0L1JV43_9RHOB</name>
<reference evidence="1 2" key="1">
    <citation type="journal article" date="2015" name="Int. J. Syst. Evol. Microbiol.">
        <title>Aestuariivita atlantica sp. nov., isolated from deep sea sediment of the Atlantic Ocean.</title>
        <authorList>
            <person name="Li G."/>
            <person name="Lai Q."/>
            <person name="Du Y."/>
            <person name="Liu X."/>
            <person name="Sun F."/>
            <person name="Shao Z."/>
        </authorList>
    </citation>
    <scope>NUCLEOTIDE SEQUENCE [LARGE SCALE GENOMIC DNA]</scope>
    <source>
        <strain evidence="1 2">22II-S11-z3</strain>
    </source>
</reference>
<evidence type="ECO:0000313" key="1">
    <source>
        <dbReference type="EMBL" id="KNG95644.1"/>
    </source>
</evidence>
<evidence type="ECO:0008006" key="3">
    <source>
        <dbReference type="Google" id="ProtNLM"/>
    </source>
</evidence>
<organism evidence="1 2">
    <name type="scientific">Pseudaestuariivita atlantica</name>
    <dbReference type="NCBI Taxonomy" id="1317121"/>
    <lineage>
        <taxon>Bacteria</taxon>
        <taxon>Pseudomonadati</taxon>
        <taxon>Pseudomonadota</taxon>
        <taxon>Alphaproteobacteria</taxon>
        <taxon>Rhodobacterales</taxon>
        <taxon>Paracoccaceae</taxon>
        <taxon>Pseudaestuariivita</taxon>
    </lineage>
</organism>
<accession>A0A0L1JV43</accession>
<dbReference type="AlphaFoldDB" id="A0A0L1JV43"/>
<dbReference type="Proteomes" id="UP000036938">
    <property type="component" value="Unassembled WGS sequence"/>
</dbReference>
<gene>
    <name evidence="1" type="ORF">ATO11_00520</name>
</gene>
<comment type="caution">
    <text evidence="1">The sequence shown here is derived from an EMBL/GenBank/DDBJ whole genome shotgun (WGS) entry which is preliminary data.</text>
</comment>
<dbReference type="SUPFAM" id="SSF53474">
    <property type="entry name" value="alpha/beta-Hydrolases"/>
    <property type="match status" value="1"/>
</dbReference>
<sequence>MEPEILFDGAHLRVTVFNPGQRKLFTSFRQRVPDPSVWVEAEPVRSFTDRNYTHLHIQSRANDWYINEDTTAMEAAIADFTAPFRKSVVMGFSMGGYGALRFARCLRLTDGMYVSASSIPPFHAEFDHRYQPDAPAWKRELSLLETHGLPGLKGIYLYDPFRRRDLLHSRQLAVLQPQVAQARLNGGGHPATQVINGARNFSNLQKWLRRGGLTREAVTGLHRASRRIAPVYWRHIAEVAARHGRVEFAEAAQDQFEVLTALKDAM</sequence>
<dbReference type="Gene3D" id="3.40.50.1820">
    <property type="entry name" value="alpha/beta hydrolase"/>
    <property type="match status" value="1"/>
</dbReference>
<dbReference type="EMBL" id="AQQZ01000001">
    <property type="protein sequence ID" value="KNG95644.1"/>
    <property type="molecule type" value="Genomic_DNA"/>
</dbReference>
<proteinExistence type="predicted"/>
<dbReference type="STRING" id="1317121.ATO11_00520"/>
<dbReference type="InterPro" id="IPR029058">
    <property type="entry name" value="AB_hydrolase_fold"/>
</dbReference>
<protein>
    <recommendedName>
        <fullName evidence="3">Alpha/beta hydrolase</fullName>
    </recommendedName>
</protein>
<evidence type="ECO:0000313" key="2">
    <source>
        <dbReference type="Proteomes" id="UP000036938"/>
    </source>
</evidence>